<dbReference type="InterPro" id="IPR054476">
    <property type="entry name" value="Ltn1_N"/>
</dbReference>
<accession>A0A1J4L1K5</accession>
<dbReference type="GO" id="GO:1990116">
    <property type="term" value="P:ribosome-associated ubiquitin-dependent protein catabolic process"/>
    <property type="evidence" value="ECO:0007669"/>
    <property type="project" value="UniProtKB-UniRule"/>
</dbReference>
<dbReference type="InterPro" id="IPR039795">
    <property type="entry name" value="LTN1/Rkr1"/>
</dbReference>
<keyword evidence="8" id="KW-1185">Reference proteome</keyword>
<protein>
    <recommendedName>
        <fullName evidence="2 4">E3 ubiquitin-protein ligase listerin</fullName>
        <ecNumber evidence="4">2.3.2.27</ecNumber>
    </recommendedName>
    <alternativeName>
        <fullName evidence="4">RING-type E3 ubiquitin transferase listerin</fullName>
    </alternativeName>
</protein>
<keyword evidence="4" id="KW-0833">Ubl conjugation pathway</keyword>
<evidence type="ECO:0000313" key="7">
    <source>
        <dbReference type="EMBL" id="OHT17298.1"/>
    </source>
</evidence>
<organism evidence="7 8">
    <name type="scientific">Tritrichomonas foetus</name>
    <dbReference type="NCBI Taxonomy" id="1144522"/>
    <lineage>
        <taxon>Eukaryota</taxon>
        <taxon>Metamonada</taxon>
        <taxon>Parabasalia</taxon>
        <taxon>Tritrichomonadida</taxon>
        <taxon>Tritrichomonadidae</taxon>
        <taxon>Tritrichomonas</taxon>
    </lineage>
</organism>
<dbReference type="PROSITE" id="PS50089">
    <property type="entry name" value="ZF_RING_2"/>
    <property type="match status" value="1"/>
</dbReference>
<evidence type="ECO:0000256" key="2">
    <source>
        <dbReference type="ARBA" id="ARBA00017157"/>
    </source>
</evidence>
<evidence type="ECO:0000259" key="6">
    <source>
        <dbReference type="PROSITE" id="PS50089"/>
    </source>
</evidence>
<dbReference type="Proteomes" id="UP000179807">
    <property type="component" value="Unassembled WGS sequence"/>
</dbReference>
<dbReference type="UniPathway" id="UPA00143"/>
<evidence type="ECO:0000256" key="4">
    <source>
        <dbReference type="RuleBase" id="RU367090"/>
    </source>
</evidence>
<dbReference type="InterPro" id="IPR002219">
    <property type="entry name" value="PKC_DAG/PE"/>
</dbReference>
<dbReference type="EC" id="2.3.2.27" evidence="4"/>
<dbReference type="Pfam" id="PF22958">
    <property type="entry name" value="Ltn1_1st"/>
    <property type="match status" value="1"/>
</dbReference>
<comment type="caution">
    <text evidence="7">The sequence shown here is derived from an EMBL/GenBank/DDBJ whole genome shotgun (WGS) entry which is preliminary data.</text>
</comment>
<keyword evidence="4" id="KW-0862">Zinc</keyword>
<dbReference type="GO" id="GO:0005829">
    <property type="term" value="C:cytosol"/>
    <property type="evidence" value="ECO:0007669"/>
    <property type="project" value="UniProtKB-UniRule"/>
</dbReference>
<dbReference type="OrthoDB" id="6108at2759"/>
<dbReference type="GO" id="GO:0072344">
    <property type="term" value="P:rescue of stalled ribosome"/>
    <property type="evidence" value="ECO:0007669"/>
    <property type="project" value="UniProtKB-UniRule"/>
</dbReference>
<name>A0A1J4L1K5_9EUKA</name>
<keyword evidence="4" id="KW-0808">Transferase</keyword>
<feature type="domain" description="Phorbol-ester/DAG-type" evidence="5">
    <location>
        <begin position="1087"/>
        <end position="1139"/>
    </location>
</feature>
<dbReference type="PROSITE" id="PS50081">
    <property type="entry name" value="ZF_DAG_PE_2"/>
    <property type="match status" value="1"/>
</dbReference>
<comment type="function">
    <text evidence="4">E3 ubiquitin-protein ligase. Component of the ribosome quality control complex (RQC), a ribosome-associated complex that mediates ubiquitination and extraction of incompletely synthesized nascent chains for proteasomal degradation.</text>
</comment>
<proteinExistence type="inferred from homology"/>
<evidence type="ECO:0000256" key="1">
    <source>
        <dbReference type="ARBA" id="ARBA00007997"/>
    </source>
</evidence>
<dbReference type="GO" id="GO:0016567">
    <property type="term" value="P:protein ubiquitination"/>
    <property type="evidence" value="ECO:0007669"/>
    <property type="project" value="UniProtKB-UniPathway"/>
</dbReference>
<dbReference type="PANTHER" id="PTHR12389:SF0">
    <property type="entry name" value="E3 UBIQUITIN-PROTEIN LIGASE LISTERIN"/>
    <property type="match status" value="1"/>
</dbReference>
<dbReference type="PANTHER" id="PTHR12389">
    <property type="entry name" value="ZINC FINGER PROTEIN 294"/>
    <property type="match status" value="1"/>
</dbReference>
<comment type="catalytic activity">
    <reaction evidence="4">
        <text>S-ubiquitinyl-[E2 ubiquitin-conjugating enzyme]-L-cysteine + [acceptor protein]-L-lysine = [E2 ubiquitin-conjugating enzyme]-L-cysteine + N(6)-ubiquitinyl-[acceptor protein]-L-lysine.</text>
        <dbReference type="EC" id="2.3.2.27"/>
    </reaction>
</comment>
<dbReference type="GO" id="GO:1990112">
    <property type="term" value="C:RQC complex"/>
    <property type="evidence" value="ECO:0007669"/>
    <property type="project" value="UniProtKB-UniRule"/>
</dbReference>
<dbReference type="GO" id="GO:0008270">
    <property type="term" value="F:zinc ion binding"/>
    <property type="evidence" value="ECO:0007669"/>
    <property type="project" value="UniProtKB-KW"/>
</dbReference>
<dbReference type="EMBL" id="MLAK01000014">
    <property type="protein sequence ID" value="OHT17298.1"/>
    <property type="molecule type" value="Genomic_DNA"/>
</dbReference>
<feature type="domain" description="RING-type" evidence="6">
    <location>
        <begin position="1101"/>
        <end position="1147"/>
    </location>
</feature>
<dbReference type="AlphaFoldDB" id="A0A1J4L1K5"/>
<dbReference type="RefSeq" id="XP_068370434.1">
    <property type="nucleotide sequence ID" value="XM_068496637.1"/>
</dbReference>
<evidence type="ECO:0000313" key="8">
    <source>
        <dbReference type="Proteomes" id="UP000179807"/>
    </source>
</evidence>
<comment type="pathway">
    <text evidence="4">Protein modification; protein ubiquitination.</text>
</comment>
<dbReference type="Gene3D" id="3.30.40.10">
    <property type="entry name" value="Zinc/RING finger domain, C3HC4 (zinc finger)"/>
    <property type="match status" value="1"/>
</dbReference>
<gene>
    <name evidence="7" type="ORF">TRFO_12429</name>
</gene>
<comment type="subunit">
    <text evidence="4">Component of the ribosome quality control complex (RQC).</text>
</comment>
<reference evidence="7" key="1">
    <citation type="submission" date="2016-10" db="EMBL/GenBank/DDBJ databases">
        <authorList>
            <person name="Benchimol M."/>
            <person name="Almeida L.G."/>
            <person name="Vasconcelos A.T."/>
            <person name="Perreira-Neves A."/>
            <person name="Rosa I.A."/>
            <person name="Tasca T."/>
            <person name="Bogo M.R."/>
            <person name="de Souza W."/>
        </authorList>
    </citation>
    <scope>NUCLEOTIDE SEQUENCE [LARGE SCALE GENOMIC DNA]</scope>
    <source>
        <strain evidence="7">K</strain>
    </source>
</reference>
<dbReference type="GeneID" id="94831341"/>
<keyword evidence="3 4" id="KW-0863">Zinc-finger</keyword>
<evidence type="ECO:0000259" key="5">
    <source>
        <dbReference type="PROSITE" id="PS50081"/>
    </source>
</evidence>
<dbReference type="SUPFAM" id="SSF57850">
    <property type="entry name" value="RING/U-box"/>
    <property type="match status" value="1"/>
</dbReference>
<dbReference type="InterPro" id="IPR001841">
    <property type="entry name" value="Znf_RING"/>
</dbReference>
<evidence type="ECO:0000256" key="3">
    <source>
        <dbReference type="PROSITE-ProRule" id="PRU00175"/>
    </source>
</evidence>
<dbReference type="InterPro" id="IPR013083">
    <property type="entry name" value="Znf_RING/FYVE/PHD"/>
</dbReference>
<keyword evidence="4" id="KW-0479">Metal-binding</keyword>
<dbReference type="GO" id="GO:0043023">
    <property type="term" value="F:ribosomal large subunit binding"/>
    <property type="evidence" value="ECO:0007669"/>
    <property type="project" value="TreeGrafter"/>
</dbReference>
<comment type="similarity">
    <text evidence="1 4">Belongs to the LTN1 family.</text>
</comment>
<dbReference type="VEuPathDB" id="TrichDB:TRFO_12429"/>
<dbReference type="GO" id="GO:0061630">
    <property type="term" value="F:ubiquitin protein ligase activity"/>
    <property type="evidence" value="ECO:0007669"/>
    <property type="project" value="UniProtKB-UniRule"/>
</dbReference>
<sequence>MYSANDFASIANNIRDSEIKLIFKKLAKHNESIVKSGLTELINMLPNLDYHSTFFEIVGHCCVSLDYFLFASDAGVRALALKMIGEVIKRLKRDIVGYATLIFPTLLIYCYDEDVIHEADSVLEISFPTEEKKTALLTKMNYEICDKILTTLDSLKTRMLTNEIIGRVTASCLALVLKMIQTLGKDKTADLISKINVIELLKIDQGKFAPSVTPQMRVMAYKFLSYERINPEILSYMSFEDSFNSQFSLVNLIIDLLKNNNVQVLEVQNAFEKSCHLYLKPTPNLKDLLTLICDDEYIWKIMEIIIFLDSQKLFDLLLSLLNDKTIILPLFGKMVSLNPESDFLQTAPLSIFEFLNDNNEACEKIDEMMINGDENRCLEFIHNLSEERVIKWLKTRDRITTNCALKLSQTFSPDVIRNVWPNYTSIPFSDDAFLLDFLCLYLTTEDVPTFLKKYEDELPELLSKWTRDFRILDCKELSDNALKYLEEDPSLIKYFSKIFPSNESILDILSAVVANSIHSGNGVDSSVFDYFEPTEDFLKSFLLSSNISTITPGHALVNPLIKTIPTFIQKIDYSILEGPVINFVTKCELNPLDIKYEYASYPFFTAKYFGHFGFELLEPTVFCYFLESYLNAKIPWLSVFLYIRDINWQLMADTLWNFVCTKHEYAKICHKLNLQLALSCVCAASNIDTQLNNYLQAVNNSSTKQLSDSLSSYVEEIGLPLDSLTFTAIPSIEPPKMCIESELLNIIRMEWHQQKPKTPNFSSSENIELKLRQTVVYLRFFLPTLMVFDPVFDLLSRALENCENRLSFFFIVRIIGIIGQTEAIVPKYLLEKMILYVIKFAPFTSTIEDELINAFSVAKRLKSEEFNQIVIKCAPLFSSSLSIQLVRLILPLFQFFNAWDLLENNLDDQLDLNNILTWNFITNALFIMPSIIRTNYVKKYSKSVPPLLENKSLKLRHFEQLVTAFPITFAKWAENLDEKEYKHISKEMKQKVTKNIFKSVVKDILRLKLENTTIHSNVNTLILSIIYKEDDLAMPIKLTLKFPETFPIENLKIETDIGDHHLNKICDDNIKQTIQLTESIENGVKTWHTFVIQRVKDSDPCPICYSYFASDTKQAPSVKCGVCGQTFHRSCLRKWFEKCLFKTCPACATRWKEAK</sequence>